<reference evidence="2" key="1">
    <citation type="submission" date="2017-09" db="EMBL/GenBank/DDBJ databases">
        <title>Depth-based differentiation of microbial function through sediment-hosted aquifers and enrichment of novel symbionts in the deep terrestrial subsurface.</title>
        <authorList>
            <person name="Probst A.J."/>
            <person name="Ladd B."/>
            <person name="Jarett J.K."/>
            <person name="Geller-Mcgrath D.E."/>
            <person name="Sieber C.M.K."/>
            <person name="Emerson J.B."/>
            <person name="Anantharaman K."/>
            <person name="Thomas B.C."/>
            <person name="Malmstrom R."/>
            <person name="Stieglmeier M."/>
            <person name="Klingl A."/>
            <person name="Woyke T."/>
            <person name="Ryan C.M."/>
            <person name="Banfield J.F."/>
        </authorList>
    </citation>
    <scope>NUCLEOTIDE SEQUENCE [LARGE SCALE GENOMIC DNA]</scope>
</reference>
<proteinExistence type="predicted"/>
<evidence type="ECO:0000313" key="2">
    <source>
        <dbReference type="Proteomes" id="UP000228809"/>
    </source>
</evidence>
<dbReference type="EMBL" id="PFBJ01000011">
    <property type="protein sequence ID" value="PIT91072.1"/>
    <property type="molecule type" value="Genomic_DNA"/>
</dbReference>
<comment type="caution">
    <text evidence="1">The sequence shown here is derived from an EMBL/GenBank/DDBJ whole genome shotgun (WGS) entry which is preliminary data.</text>
</comment>
<gene>
    <name evidence="1" type="ORF">COU17_02170</name>
</gene>
<protein>
    <submittedName>
        <fullName evidence="1">Uncharacterized protein</fullName>
    </submittedName>
</protein>
<sequence>MTTTAHNRELPGISWIICLARLRVYCDPRIPIDPRVRASGIETVKRRLEAIEADPRFRRVAEPSGT</sequence>
<dbReference type="Proteomes" id="UP000228809">
    <property type="component" value="Unassembled WGS sequence"/>
</dbReference>
<name>A0A2M6WE59_9BACT</name>
<evidence type="ECO:0000313" key="1">
    <source>
        <dbReference type="EMBL" id="PIT91072.1"/>
    </source>
</evidence>
<accession>A0A2M6WE59</accession>
<organism evidence="1 2">
    <name type="scientific">Candidatus Kaiserbacteria bacterium CG10_big_fil_rev_8_21_14_0_10_49_17</name>
    <dbReference type="NCBI Taxonomy" id="1974609"/>
    <lineage>
        <taxon>Bacteria</taxon>
        <taxon>Candidatus Kaiseribacteriota</taxon>
    </lineage>
</organism>
<dbReference type="AlphaFoldDB" id="A0A2M6WE59"/>